<dbReference type="Pfam" id="PF00486">
    <property type="entry name" value="Trans_reg_C"/>
    <property type="match status" value="1"/>
</dbReference>
<sequence length="234" mass="25926">MNSVDTLPRVLVVDDEEPLARLAASYFERDGFEVTTTGNGREAISLARELDPGLVILDLGLPGMDGVEVCRTIRTFSDCYIIMLTARVEEVDKLIGLSVGADDYMTKPFSPRELLARARAMLRRPRSNVDPVADVKRFGPLTIDVDGREVGVNGEPVHLTRTEFDVLAALAARPHMVFARRQLIETVWGEGWVGDDHLVDVHVGHLRRKLGDDPAYPIFIKTVRGVGYRMGTGE</sequence>
<dbReference type="PANTHER" id="PTHR48111:SF4">
    <property type="entry name" value="DNA-BINDING DUAL TRANSCRIPTIONAL REGULATOR OMPR"/>
    <property type="match status" value="1"/>
</dbReference>
<organism evidence="10 11">
    <name type="scientific">Flaviflexus salsibiostraticola</name>
    <dbReference type="NCBI Taxonomy" id="1282737"/>
    <lineage>
        <taxon>Bacteria</taxon>
        <taxon>Bacillati</taxon>
        <taxon>Actinomycetota</taxon>
        <taxon>Actinomycetes</taxon>
        <taxon>Actinomycetales</taxon>
        <taxon>Actinomycetaceae</taxon>
        <taxon>Flaviflexus</taxon>
    </lineage>
</organism>
<dbReference type="Gene3D" id="3.40.50.2300">
    <property type="match status" value="1"/>
</dbReference>
<keyword evidence="2" id="KW-0902">Two-component regulatory system</keyword>
<dbReference type="Gene3D" id="6.10.250.690">
    <property type="match status" value="1"/>
</dbReference>
<feature type="domain" description="Response regulatory" evidence="8">
    <location>
        <begin position="9"/>
        <end position="122"/>
    </location>
</feature>
<proteinExistence type="predicted"/>
<feature type="DNA-binding region" description="OmpR/PhoB-type" evidence="7">
    <location>
        <begin position="133"/>
        <end position="232"/>
    </location>
</feature>
<keyword evidence="4 7" id="KW-0238">DNA-binding</keyword>
<dbReference type="SMART" id="SM00448">
    <property type="entry name" value="REC"/>
    <property type="match status" value="1"/>
</dbReference>
<dbReference type="OrthoDB" id="3197131at2"/>
<dbReference type="RefSeq" id="WP_126041434.1">
    <property type="nucleotide sequence ID" value="NZ_CP034438.1"/>
</dbReference>
<feature type="domain" description="OmpR/PhoB-type" evidence="9">
    <location>
        <begin position="133"/>
        <end position="232"/>
    </location>
</feature>
<dbReference type="KEGG" id="fsl:EJO69_09900"/>
<keyword evidence="11" id="KW-1185">Reference proteome</keyword>
<dbReference type="PROSITE" id="PS50110">
    <property type="entry name" value="RESPONSE_REGULATORY"/>
    <property type="match status" value="1"/>
</dbReference>
<accession>A0A3S8ZAT9</accession>
<dbReference type="SUPFAM" id="SSF46894">
    <property type="entry name" value="C-terminal effector domain of the bipartite response regulators"/>
    <property type="match status" value="1"/>
</dbReference>
<dbReference type="FunFam" id="1.10.10.10:FF:000018">
    <property type="entry name" value="DNA-binding response regulator ResD"/>
    <property type="match status" value="1"/>
</dbReference>
<keyword evidence="5" id="KW-0804">Transcription</keyword>
<evidence type="ECO:0000256" key="5">
    <source>
        <dbReference type="ARBA" id="ARBA00023163"/>
    </source>
</evidence>
<dbReference type="InterPro" id="IPR001789">
    <property type="entry name" value="Sig_transdc_resp-reg_receiver"/>
</dbReference>
<reference evidence="10 11" key="1">
    <citation type="submission" date="2018-12" db="EMBL/GenBank/DDBJ databases">
        <title>Complete genome sequence of Flaviflexus salsibiostraticola KCTC 33148.</title>
        <authorList>
            <person name="Bae J.-W."/>
        </authorList>
    </citation>
    <scope>NUCLEOTIDE SEQUENCE [LARGE SCALE GENOMIC DNA]</scope>
    <source>
        <strain evidence="10 11">KCTC 33148</strain>
    </source>
</reference>
<dbReference type="PANTHER" id="PTHR48111">
    <property type="entry name" value="REGULATOR OF RPOS"/>
    <property type="match status" value="1"/>
</dbReference>
<keyword evidence="1 6" id="KW-0597">Phosphoprotein</keyword>
<dbReference type="EMBL" id="CP034438">
    <property type="protein sequence ID" value="AZN30577.1"/>
    <property type="molecule type" value="Genomic_DNA"/>
</dbReference>
<dbReference type="FunFam" id="3.40.50.2300:FF:000001">
    <property type="entry name" value="DNA-binding response regulator PhoB"/>
    <property type="match status" value="1"/>
</dbReference>
<dbReference type="GO" id="GO:0032993">
    <property type="term" value="C:protein-DNA complex"/>
    <property type="evidence" value="ECO:0007669"/>
    <property type="project" value="TreeGrafter"/>
</dbReference>
<dbReference type="InterPro" id="IPR036388">
    <property type="entry name" value="WH-like_DNA-bd_sf"/>
</dbReference>
<gene>
    <name evidence="10" type="ORF">EJO69_09900</name>
</gene>
<dbReference type="InterPro" id="IPR039420">
    <property type="entry name" value="WalR-like"/>
</dbReference>
<evidence type="ECO:0000256" key="3">
    <source>
        <dbReference type="ARBA" id="ARBA00023015"/>
    </source>
</evidence>
<dbReference type="Proteomes" id="UP000270021">
    <property type="component" value="Chromosome"/>
</dbReference>
<dbReference type="SMART" id="SM00862">
    <property type="entry name" value="Trans_reg_C"/>
    <property type="match status" value="1"/>
</dbReference>
<dbReference type="GO" id="GO:0006355">
    <property type="term" value="P:regulation of DNA-templated transcription"/>
    <property type="evidence" value="ECO:0007669"/>
    <property type="project" value="InterPro"/>
</dbReference>
<evidence type="ECO:0000256" key="2">
    <source>
        <dbReference type="ARBA" id="ARBA00023012"/>
    </source>
</evidence>
<dbReference type="InterPro" id="IPR001867">
    <property type="entry name" value="OmpR/PhoB-type_DNA-bd"/>
</dbReference>
<evidence type="ECO:0000256" key="4">
    <source>
        <dbReference type="ARBA" id="ARBA00023125"/>
    </source>
</evidence>
<evidence type="ECO:0000259" key="9">
    <source>
        <dbReference type="PROSITE" id="PS51755"/>
    </source>
</evidence>
<dbReference type="GO" id="GO:0000156">
    <property type="term" value="F:phosphorelay response regulator activity"/>
    <property type="evidence" value="ECO:0007669"/>
    <property type="project" value="TreeGrafter"/>
</dbReference>
<evidence type="ECO:0000256" key="1">
    <source>
        <dbReference type="ARBA" id="ARBA00022553"/>
    </source>
</evidence>
<dbReference type="SUPFAM" id="SSF52172">
    <property type="entry name" value="CheY-like"/>
    <property type="match status" value="1"/>
</dbReference>
<dbReference type="Gene3D" id="1.10.10.10">
    <property type="entry name" value="Winged helix-like DNA-binding domain superfamily/Winged helix DNA-binding domain"/>
    <property type="match status" value="1"/>
</dbReference>
<dbReference type="GO" id="GO:0000976">
    <property type="term" value="F:transcription cis-regulatory region binding"/>
    <property type="evidence" value="ECO:0007669"/>
    <property type="project" value="TreeGrafter"/>
</dbReference>
<dbReference type="Pfam" id="PF00072">
    <property type="entry name" value="Response_reg"/>
    <property type="match status" value="1"/>
</dbReference>
<evidence type="ECO:0000256" key="6">
    <source>
        <dbReference type="PROSITE-ProRule" id="PRU00169"/>
    </source>
</evidence>
<dbReference type="PROSITE" id="PS51755">
    <property type="entry name" value="OMPR_PHOB"/>
    <property type="match status" value="1"/>
</dbReference>
<dbReference type="CDD" id="cd00383">
    <property type="entry name" value="trans_reg_C"/>
    <property type="match status" value="1"/>
</dbReference>
<feature type="modified residue" description="4-aspartylphosphate" evidence="6">
    <location>
        <position position="58"/>
    </location>
</feature>
<name>A0A3S8ZAT9_9ACTO</name>
<dbReference type="GO" id="GO:0005829">
    <property type="term" value="C:cytosol"/>
    <property type="evidence" value="ECO:0007669"/>
    <property type="project" value="TreeGrafter"/>
</dbReference>
<evidence type="ECO:0000256" key="7">
    <source>
        <dbReference type="PROSITE-ProRule" id="PRU01091"/>
    </source>
</evidence>
<dbReference type="InterPro" id="IPR016032">
    <property type="entry name" value="Sig_transdc_resp-reg_C-effctor"/>
</dbReference>
<evidence type="ECO:0000313" key="10">
    <source>
        <dbReference type="EMBL" id="AZN30577.1"/>
    </source>
</evidence>
<dbReference type="InterPro" id="IPR011006">
    <property type="entry name" value="CheY-like_superfamily"/>
</dbReference>
<dbReference type="AlphaFoldDB" id="A0A3S8ZAT9"/>
<keyword evidence="3" id="KW-0805">Transcription regulation</keyword>
<protein>
    <submittedName>
        <fullName evidence="10">Response regulator transcription factor</fullName>
    </submittedName>
</protein>
<evidence type="ECO:0000259" key="8">
    <source>
        <dbReference type="PROSITE" id="PS50110"/>
    </source>
</evidence>
<evidence type="ECO:0000313" key="11">
    <source>
        <dbReference type="Proteomes" id="UP000270021"/>
    </source>
</evidence>